<dbReference type="RefSeq" id="WP_345439661.1">
    <property type="nucleotide sequence ID" value="NZ_BAABHK010000018.1"/>
</dbReference>
<evidence type="ECO:0000313" key="7">
    <source>
        <dbReference type="EMBL" id="GAA4636690.1"/>
    </source>
</evidence>
<evidence type="ECO:0000256" key="2">
    <source>
        <dbReference type="ARBA" id="ARBA00009865"/>
    </source>
</evidence>
<keyword evidence="3 5" id="KW-0378">Hydrolase</keyword>
<protein>
    <submittedName>
        <fullName evidence="7">Arabinan endo-1,5-alpha-L-arabinosidase</fullName>
    </submittedName>
</protein>
<gene>
    <name evidence="7" type="ORF">GCM10023196_087440</name>
</gene>
<dbReference type="CDD" id="cd08998">
    <property type="entry name" value="GH43_Arb43a-like"/>
    <property type="match status" value="1"/>
</dbReference>
<dbReference type="Proteomes" id="UP001501442">
    <property type="component" value="Unassembled WGS sequence"/>
</dbReference>
<name>A0ABP8UQA4_9ACTN</name>
<proteinExistence type="inferred from homology"/>
<dbReference type="InterPro" id="IPR016840">
    <property type="entry name" value="Glyco_hydro_43_endo_a_Ara-ase"/>
</dbReference>
<dbReference type="InterPro" id="IPR050727">
    <property type="entry name" value="GH43_arabinanases"/>
</dbReference>
<dbReference type="SUPFAM" id="SSF75005">
    <property type="entry name" value="Arabinanase/levansucrase/invertase"/>
    <property type="match status" value="1"/>
</dbReference>
<accession>A0ABP8UQA4</accession>
<dbReference type="PANTHER" id="PTHR43301:SF3">
    <property type="entry name" value="ARABINAN ENDO-1,5-ALPHA-L-ARABINOSIDASE A-RELATED"/>
    <property type="match status" value="1"/>
</dbReference>
<dbReference type="EMBL" id="BAABHK010000018">
    <property type="protein sequence ID" value="GAA4636690.1"/>
    <property type="molecule type" value="Genomic_DNA"/>
</dbReference>
<dbReference type="PIRSF" id="PIRSF026534">
    <property type="entry name" value="Endo_alpha-L-arabinosidase"/>
    <property type="match status" value="1"/>
</dbReference>
<dbReference type="InterPro" id="IPR023296">
    <property type="entry name" value="Glyco_hydro_beta-prop_sf"/>
</dbReference>
<evidence type="ECO:0000256" key="6">
    <source>
        <dbReference type="SAM" id="SignalP"/>
    </source>
</evidence>
<dbReference type="Pfam" id="PF04616">
    <property type="entry name" value="Glyco_hydro_43"/>
    <property type="match status" value="1"/>
</dbReference>
<feature type="chain" id="PRO_5047044154" evidence="6">
    <location>
        <begin position="32"/>
        <end position="327"/>
    </location>
</feature>
<sequence length="327" mass="34125">MHRGTTRLRRAGLAVAAAVAAFTAMTGTALAYPNPGTVTGATGVHDPSLTRTSAGRYYVFSTGTGLPMTTSTDRIAFSSAGQALPGGASWAAAYTGGDPAALWAPDVSYHGGKYLLYYAASTFGSNTSAIGLAASTSGAPGTYTDYGKVYASSSGNDYNAIDPNLTVDASGNWWLAFGSWWTGIKLIQIDPSTGKQASWNTTRYNLAGASGGIEGSTIFYHGGYYYLFTSRGLCCRGVDSTYWIAVGRSTGITGPYYDRNGTSLMSGGGTTVLASHGSYIGPGGQTVYHDADHDLLVYHYYDANANGASKLGINYLGFDSAGWPYAY</sequence>
<reference evidence="8" key="1">
    <citation type="journal article" date="2019" name="Int. J. Syst. Evol. Microbiol.">
        <title>The Global Catalogue of Microorganisms (GCM) 10K type strain sequencing project: providing services to taxonomists for standard genome sequencing and annotation.</title>
        <authorList>
            <consortium name="The Broad Institute Genomics Platform"/>
            <consortium name="The Broad Institute Genome Sequencing Center for Infectious Disease"/>
            <person name="Wu L."/>
            <person name="Ma J."/>
        </authorList>
    </citation>
    <scope>NUCLEOTIDE SEQUENCE [LARGE SCALE GENOMIC DNA]</scope>
    <source>
        <strain evidence="8">JCM 17939</strain>
    </source>
</reference>
<keyword evidence="4 5" id="KW-0326">Glycosidase</keyword>
<feature type="signal peptide" evidence="6">
    <location>
        <begin position="1"/>
        <end position="31"/>
    </location>
</feature>
<dbReference type="InterPro" id="IPR006710">
    <property type="entry name" value="Glyco_hydro_43"/>
</dbReference>
<evidence type="ECO:0000256" key="1">
    <source>
        <dbReference type="ARBA" id="ARBA00004834"/>
    </source>
</evidence>
<comment type="similarity">
    <text evidence="2 5">Belongs to the glycosyl hydrolase 43 family.</text>
</comment>
<evidence type="ECO:0000256" key="4">
    <source>
        <dbReference type="ARBA" id="ARBA00023295"/>
    </source>
</evidence>
<comment type="pathway">
    <text evidence="1 5">Glycan metabolism; L-arabinan degradation.</text>
</comment>
<keyword evidence="8" id="KW-1185">Reference proteome</keyword>
<dbReference type="Gene3D" id="2.115.10.20">
    <property type="entry name" value="Glycosyl hydrolase domain, family 43"/>
    <property type="match status" value="1"/>
</dbReference>
<keyword evidence="6" id="KW-0732">Signal</keyword>
<evidence type="ECO:0000256" key="5">
    <source>
        <dbReference type="PIRNR" id="PIRNR026534"/>
    </source>
</evidence>
<dbReference type="PANTHER" id="PTHR43301">
    <property type="entry name" value="ARABINAN ENDO-1,5-ALPHA-L-ARABINOSIDASE"/>
    <property type="match status" value="1"/>
</dbReference>
<organism evidence="7 8">
    <name type="scientific">Actinoallomurus vinaceus</name>
    <dbReference type="NCBI Taxonomy" id="1080074"/>
    <lineage>
        <taxon>Bacteria</taxon>
        <taxon>Bacillati</taxon>
        <taxon>Actinomycetota</taxon>
        <taxon>Actinomycetes</taxon>
        <taxon>Streptosporangiales</taxon>
        <taxon>Thermomonosporaceae</taxon>
        <taxon>Actinoallomurus</taxon>
    </lineage>
</organism>
<evidence type="ECO:0000256" key="3">
    <source>
        <dbReference type="ARBA" id="ARBA00022801"/>
    </source>
</evidence>
<evidence type="ECO:0000313" key="8">
    <source>
        <dbReference type="Proteomes" id="UP001501442"/>
    </source>
</evidence>
<comment type="caution">
    <text evidence="7">The sequence shown here is derived from an EMBL/GenBank/DDBJ whole genome shotgun (WGS) entry which is preliminary data.</text>
</comment>